<dbReference type="CDD" id="cd18549">
    <property type="entry name" value="ABC_6TM_YwjA_like"/>
    <property type="match status" value="1"/>
</dbReference>
<dbReference type="PANTHER" id="PTHR43394">
    <property type="entry name" value="ATP-DEPENDENT PERMEASE MDL1, MITOCHONDRIAL"/>
    <property type="match status" value="1"/>
</dbReference>
<feature type="transmembrane region" description="Helical" evidence="7">
    <location>
        <begin position="57"/>
        <end position="77"/>
    </location>
</feature>
<feature type="domain" description="ABC transporter" evidence="8">
    <location>
        <begin position="333"/>
        <end position="567"/>
    </location>
</feature>
<dbReference type="InterPro" id="IPR017871">
    <property type="entry name" value="ABC_transporter-like_CS"/>
</dbReference>
<comment type="caution">
    <text evidence="10">The sequence shown here is derived from an EMBL/GenBank/DDBJ whole genome shotgun (WGS) entry which is preliminary data.</text>
</comment>
<gene>
    <name evidence="10" type="ORF">ACGTZG_12060</name>
</gene>
<keyword evidence="6 7" id="KW-0472">Membrane</keyword>
<dbReference type="SMART" id="SM00382">
    <property type="entry name" value="AAA"/>
    <property type="match status" value="1"/>
</dbReference>
<evidence type="ECO:0000256" key="7">
    <source>
        <dbReference type="SAM" id="Phobius"/>
    </source>
</evidence>
<feature type="domain" description="ABC transmembrane type-1" evidence="9">
    <location>
        <begin position="17"/>
        <end position="299"/>
    </location>
</feature>
<dbReference type="SUPFAM" id="SSF90123">
    <property type="entry name" value="ABC transporter transmembrane region"/>
    <property type="match status" value="1"/>
</dbReference>
<evidence type="ECO:0000313" key="10">
    <source>
        <dbReference type="EMBL" id="MFG6273920.1"/>
    </source>
</evidence>
<evidence type="ECO:0000256" key="3">
    <source>
        <dbReference type="ARBA" id="ARBA00022741"/>
    </source>
</evidence>
<sequence length="573" mass="64132">MIRRFLSCYRPYTRLLAVVMTGSVLAAGMETGFPMIVRHILNDILPARDMARLWQTGLLLLGLYVLCLLISFAVCYCGRTMGVHIEHDLRCRLFEHIEGLSFSFFDTAQTGQLVSRIISDISEIGDLVFQLPNLVLVCVITMAGSAFFMFSINWQLALLVLFVLGLKTLDTVFLNGRMKQTFFLARQQMGRLSARAAESFSAIRVIQSFAAERYELERFRRTSTDVRCAQQRTYLFEAYLMSTVVFFTNLNNLIIIAAGSYYIMMGTMTVADLVVFLMYLLLFIRPIMQLTLLTERYQRSMAGFRRYTGLMDTPPAVTDCPHAIDAGPVRGRIEFRHVSFSYEKGPAVLRDFNLTIEPGETVAVVGSTGVGKSSIASLLPRFYDVTAGEILLDGRDIRSYTLASLRRAVGMVQQDVFLFAGSVRENIALGDEMASPQAVRAAAAAADAHDFICALPDGYDSFIGERGVLLSGGQKQRIAIARIFLKNPPVLILDEATSSLDNETEQKIQESLRSLSAHRTTLIIAHRLATIRHADRILVLTKEGVAESGTHDELMSRYGLYYQLYEAQFDEET</sequence>
<evidence type="ECO:0000256" key="5">
    <source>
        <dbReference type="ARBA" id="ARBA00022989"/>
    </source>
</evidence>
<dbReference type="Proteomes" id="UP001605989">
    <property type="component" value="Unassembled WGS sequence"/>
</dbReference>
<dbReference type="SUPFAM" id="SSF52540">
    <property type="entry name" value="P-loop containing nucleoside triphosphate hydrolases"/>
    <property type="match status" value="1"/>
</dbReference>
<dbReference type="Pfam" id="PF00664">
    <property type="entry name" value="ABC_membrane"/>
    <property type="match status" value="1"/>
</dbReference>
<feature type="transmembrane region" description="Helical" evidence="7">
    <location>
        <begin position="261"/>
        <end position="284"/>
    </location>
</feature>
<feature type="transmembrane region" description="Helical" evidence="7">
    <location>
        <begin position="156"/>
        <end position="176"/>
    </location>
</feature>
<feature type="transmembrane region" description="Helical" evidence="7">
    <location>
        <begin position="131"/>
        <end position="150"/>
    </location>
</feature>
<dbReference type="Pfam" id="PF00005">
    <property type="entry name" value="ABC_tran"/>
    <property type="match status" value="1"/>
</dbReference>
<evidence type="ECO:0000256" key="1">
    <source>
        <dbReference type="ARBA" id="ARBA00004651"/>
    </source>
</evidence>
<keyword evidence="3" id="KW-0547">Nucleotide-binding</keyword>
<feature type="transmembrane region" description="Helical" evidence="7">
    <location>
        <begin position="12"/>
        <end position="37"/>
    </location>
</feature>
<evidence type="ECO:0000259" key="9">
    <source>
        <dbReference type="PROSITE" id="PS50929"/>
    </source>
</evidence>
<reference evidence="10 11" key="1">
    <citation type="submission" date="2024-10" db="EMBL/GenBank/DDBJ databases">
        <authorList>
            <person name="Sang B.-I."/>
            <person name="Prabhaharan D."/>
        </authorList>
    </citation>
    <scope>NUCLEOTIDE SEQUENCE [LARGE SCALE GENOMIC DNA]</scope>
    <source>
        <strain evidence="10 11">MH</strain>
    </source>
</reference>
<name>A0ABW7DRB6_9FIRM</name>
<keyword evidence="5 7" id="KW-1133">Transmembrane helix</keyword>
<dbReference type="InterPro" id="IPR027417">
    <property type="entry name" value="P-loop_NTPase"/>
</dbReference>
<dbReference type="PROSITE" id="PS00211">
    <property type="entry name" value="ABC_TRANSPORTER_1"/>
    <property type="match status" value="1"/>
</dbReference>
<evidence type="ECO:0000256" key="4">
    <source>
        <dbReference type="ARBA" id="ARBA00022840"/>
    </source>
</evidence>
<keyword evidence="11" id="KW-1185">Reference proteome</keyword>
<dbReference type="Gene3D" id="3.40.50.300">
    <property type="entry name" value="P-loop containing nucleotide triphosphate hydrolases"/>
    <property type="match status" value="1"/>
</dbReference>
<evidence type="ECO:0000313" key="11">
    <source>
        <dbReference type="Proteomes" id="UP001605989"/>
    </source>
</evidence>
<dbReference type="RefSeq" id="WP_257536642.1">
    <property type="nucleotide sequence ID" value="NZ_CP011940.1"/>
</dbReference>
<accession>A0ABW7DRB6</accession>
<dbReference type="EMBL" id="JBIEKR010000011">
    <property type="protein sequence ID" value="MFG6273920.1"/>
    <property type="molecule type" value="Genomic_DNA"/>
</dbReference>
<keyword evidence="2 7" id="KW-0812">Transmembrane</keyword>
<evidence type="ECO:0000256" key="6">
    <source>
        <dbReference type="ARBA" id="ARBA00023136"/>
    </source>
</evidence>
<organism evidence="10 11">
    <name type="scientific">Megasphaera hexanoica</name>
    <dbReference type="NCBI Taxonomy" id="1675036"/>
    <lineage>
        <taxon>Bacteria</taxon>
        <taxon>Bacillati</taxon>
        <taxon>Bacillota</taxon>
        <taxon>Negativicutes</taxon>
        <taxon>Veillonellales</taxon>
        <taxon>Veillonellaceae</taxon>
        <taxon>Megasphaera</taxon>
    </lineage>
</organism>
<evidence type="ECO:0000256" key="2">
    <source>
        <dbReference type="ARBA" id="ARBA00022692"/>
    </source>
</evidence>
<protein>
    <submittedName>
        <fullName evidence="10">ABC transporter ATP-binding protein</fullName>
    </submittedName>
</protein>
<dbReference type="Gene3D" id="1.20.1560.10">
    <property type="entry name" value="ABC transporter type 1, transmembrane domain"/>
    <property type="match status" value="1"/>
</dbReference>
<dbReference type="GO" id="GO:0005524">
    <property type="term" value="F:ATP binding"/>
    <property type="evidence" value="ECO:0007669"/>
    <property type="project" value="UniProtKB-KW"/>
</dbReference>
<comment type="subcellular location">
    <subcellularLocation>
        <location evidence="1">Cell membrane</location>
        <topology evidence="1">Multi-pass membrane protein</topology>
    </subcellularLocation>
</comment>
<dbReference type="InterPro" id="IPR039421">
    <property type="entry name" value="Type_1_exporter"/>
</dbReference>
<dbReference type="InterPro" id="IPR003593">
    <property type="entry name" value="AAA+_ATPase"/>
</dbReference>
<feature type="transmembrane region" description="Helical" evidence="7">
    <location>
        <begin position="234"/>
        <end position="255"/>
    </location>
</feature>
<dbReference type="InterPro" id="IPR036640">
    <property type="entry name" value="ABC1_TM_sf"/>
</dbReference>
<evidence type="ECO:0000259" key="8">
    <source>
        <dbReference type="PROSITE" id="PS50893"/>
    </source>
</evidence>
<dbReference type="PROSITE" id="PS50929">
    <property type="entry name" value="ABC_TM1F"/>
    <property type="match status" value="1"/>
</dbReference>
<dbReference type="InterPro" id="IPR003439">
    <property type="entry name" value="ABC_transporter-like_ATP-bd"/>
</dbReference>
<dbReference type="PANTHER" id="PTHR43394:SF1">
    <property type="entry name" value="ATP-BINDING CASSETTE SUB-FAMILY B MEMBER 10, MITOCHONDRIAL"/>
    <property type="match status" value="1"/>
</dbReference>
<dbReference type="InterPro" id="IPR011527">
    <property type="entry name" value="ABC1_TM_dom"/>
</dbReference>
<dbReference type="PROSITE" id="PS50893">
    <property type="entry name" value="ABC_TRANSPORTER_2"/>
    <property type="match status" value="1"/>
</dbReference>
<proteinExistence type="predicted"/>
<keyword evidence="4 10" id="KW-0067">ATP-binding</keyword>